<protein>
    <submittedName>
        <fullName evidence="3">Protein neprosin</fullName>
    </submittedName>
</protein>
<accession>A0ABD1A9M8</accession>
<dbReference type="InterPro" id="IPR004314">
    <property type="entry name" value="Neprosin"/>
</dbReference>
<evidence type="ECO:0000259" key="2">
    <source>
        <dbReference type="PROSITE" id="PS52045"/>
    </source>
</evidence>
<gene>
    <name evidence="3" type="ORF">V5N11_019801</name>
</gene>
<sequence length="322" mass="35666">MHPQNSTLLSLFLFYLVATIHANDDQAFECVDIYKQPSLQHPLLKNHKLQITSSSKRTSSICPRGMVPIHKLRNKVNSNFARDAVNWATLDTKTESKKYHGASAVVSIHNPTFSGKDTRAQIMIENGESPQGINCIVFGWAIDPELYGDNMTHFTTYWTSDGFQKTGCYNTKCKGYIQQFSELYAGKPFDPVSTYGGQQVVANLSIIRDGDTGNWMLTNYGALVGYWPKEIFTSLGSGADTIRYGGVAVNGAPMGNGQFPDNGNDLSKSSYFKDMAYIDANFQKQPINELEVNVNVPKPNCYKLNYLKDQLTITYGGPGGSC</sequence>
<dbReference type="PANTHER" id="PTHR31589">
    <property type="entry name" value="PROTEIN, PUTATIVE (DUF239)-RELATED-RELATED"/>
    <property type="match status" value="1"/>
</dbReference>
<reference evidence="3 4" key="1">
    <citation type="submission" date="2024-04" db="EMBL/GenBank/DDBJ databases">
        <title>Genome assembly C_amara_ONT_v2.</title>
        <authorList>
            <person name="Yant L."/>
            <person name="Moore C."/>
            <person name="Slenker M."/>
        </authorList>
    </citation>
    <scope>NUCLEOTIDE SEQUENCE [LARGE SCALE GENOMIC DNA]</scope>
    <source>
        <tissue evidence="3">Leaf</tissue>
    </source>
</reference>
<dbReference type="PROSITE" id="PS52045">
    <property type="entry name" value="NEPROSIN_PEP_CD"/>
    <property type="match status" value="1"/>
</dbReference>
<feature type="chain" id="PRO_5044869693" evidence="1">
    <location>
        <begin position="23"/>
        <end position="322"/>
    </location>
</feature>
<keyword evidence="1" id="KW-0732">Signal</keyword>
<evidence type="ECO:0000256" key="1">
    <source>
        <dbReference type="SAM" id="SignalP"/>
    </source>
</evidence>
<comment type="caution">
    <text evidence="3">The sequence shown here is derived from an EMBL/GenBank/DDBJ whole genome shotgun (WGS) entry which is preliminary data.</text>
</comment>
<feature type="domain" description="Neprosin PEP catalytic" evidence="2">
    <location>
        <begin position="80"/>
        <end position="322"/>
    </location>
</feature>
<proteinExistence type="predicted"/>
<evidence type="ECO:0000313" key="3">
    <source>
        <dbReference type="EMBL" id="KAL1200609.1"/>
    </source>
</evidence>
<feature type="signal peptide" evidence="1">
    <location>
        <begin position="1"/>
        <end position="22"/>
    </location>
</feature>
<dbReference type="PANTHER" id="PTHR31589:SF248">
    <property type="entry name" value="CARBOXYL-TERMINAL PROTEINASE-LIKE PROTEIN (DUF239)-RELATED"/>
    <property type="match status" value="1"/>
</dbReference>
<dbReference type="EMBL" id="JBANAX010000614">
    <property type="protein sequence ID" value="KAL1200609.1"/>
    <property type="molecule type" value="Genomic_DNA"/>
</dbReference>
<dbReference type="InterPro" id="IPR053168">
    <property type="entry name" value="Glutamic_endopeptidase"/>
</dbReference>
<organism evidence="3 4">
    <name type="scientific">Cardamine amara subsp. amara</name>
    <dbReference type="NCBI Taxonomy" id="228776"/>
    <lineage>
        <taxon>Eukaryota</taxon>
        <taxon>Viridiplantae</taxon>
        <taxon>Streptophyta</taxon>
        <taxon>Embryophyta</taxon>
        <taxon>Tracheophyta</taxon>
        <taxon>Spermatophyta</taxon>
        <taxon>Magnoliopsida</taxon>
        <taxon>eudicotyledons</taxon>
        <taxon>Gunneridae</taxon>
        <taxon>Pentapetalae</taxon>
        <taxon>rosids</taxon>
        <taxon>malvids</taxon>
        <taxon>Brassicales</taxon>
        <taxon>Brassicaceae</taxon>
        <taxon>Cardamineae</taxon>
        <taxon>Cardamine</taxon>
    </lineage>
</organism>
<evidence type="ECO:0000313" key="4">
    <source>
        <dbReference type="Proteomes" id="UP001558713"/>
    </source>
</evidence>
<dbReference type="Gene3D" id="3.90.1320.10">
    <property type="entry name" value="Outer-capsid protein sigma 3, large lobe"/>
    <property type="match status" value="1"/>
</dbReference>
<keyword evidence="4" id="KW-1185">Reference proteome</keyword>
<dbReference type="Pfam" id="PF03080">
    <property type="entry name" value="Neprosin"/>
    <property type="match status" value="1"/>
</dbReference>
<name>A0ABD1A9M8_CARAN</name>
<dbReference type="AlphaFoldDB" id="A0ABD1A9M8"/>
<dbReference type="Proteomes" id="UP001558713">
    <property type="component" value="Unassembled WGS sequence"/>
</dbReference>